<protein>
    <recommendedName>
        <fullName evidence="4">PH domain-containing protein</fullName>
    </recommendedName>
</protein>
<feature type="transmembrane region" description="Helical" evidence="1">
    <location>
        <begin position="73"/>
        <end position="92"/>
    </location>
</feature>
<dbReference type="EMBL" id="FNKB01000002">
    <property type="protein sequence ID" value="SDQ49170.1"/>
    <property type="molecule type" value="Genomic_DNA"/>
</dbReference>
<dbReference type="Proteomes" id="UP000182690">
    <property type="component" value="Unassembled WGS sequence"/>
</dbReference>
<accession>A0A1H1BBB9</accession>
<feature type="transmembrane region" description="Helical" evidence="1">
    <location>
        <begin position="31"/>
        <end position="53"/>
    </location>
</feature>
<keyword evidence="1" id="KW-0472">Membrane</keyword>
<sequence>MFVSVLVYRRIAWTGLRVRSGGELHLVGGEYGGPLTVLVGLCFVGSVIAEFWLRANMGMPPSSGYSGRRGGPLFFVLVGLGCVAFGIVKPFLPSGIRICEDAVWVRKGIIEHRMPWDQLEDVALKMRGKALALELSFESGPDYSVRPMYFGSNPYYVAELILYYLRHPGRRELLRDPDAAIREVMEVA</sequence>
<evidence type="ECO:0008006" key="4">
    <source>
        <dbReference type="Google" id="ProtNLM"/>
    </source>
</evidence>
<gene>
    <name evidence="2" type="ORF">SAMN04488565_2702</name>
</gene>
<evidence type="ECO:0000313" key="3">
    <source>
        <dbReference type="Proteomes" id="UP000182690"/>
    </source>
</evidence>
<organism evidence="2 3">
    <name type="scientific">Leucobacter chromiiresistens</name>
    <dbReference type="NCBI Taxonomy" id="1079994"/>
    <lineage>
        <taxon>Bacteria</taxon>
        <taxon>Bacillati</taxon>
        <taxon>Actinomycetota</taxon>
        <taxon>Actinomycetes</taxon>
        <taxon>Micrococcales</taxon>
        <taxon>Microbacteriaceae</taxon>
        <taxon>Leucobacter</taxon>
    </lineage>
</organism>
<evidence type="ECO:0000313" key="2">
    <source>
        <dbReference type="EMBL" id="SDQ49170.1"/>
    </source>
</evidence>
<keyword evidence="1" id="KW-0812">Transmembrane</keyword>
<evidence type="ECO:0000256" key="1">
    <source>
        <dbReference type="SAM" id="Phobius"/>
    </source>
</evidence>
<reference evidence="2 3" key="1">
    <citation type="submission" date="2016-10" db="EMBL/GenBank/DDBJ databases">
        <authorList>
            <person name="de Groot N.N."/>
        </authorList>
    </citation>
    <scope>NUCLEOTIDE SEQUENCE [LARGE SCALE GENOMIC DNA]</scope>
    <source>
        <strain evidence="2 3">DSM 22788</strain>
    </source>
</reference>
<dbReference type="AlphaFoldDB" id="A0A1H1BBB9"/>
<proteinExistence type="predicted"/>
<name>A0A1H1BBB9_9MICO</name>
<keyword evidence="1" id="KW-1133">Transmembrane helix</keyword>
<dbReference type="STRING" id="1079994.SAMN04488565_2702"/>